<protein>
    <recommendedName>
        <fullName evidence="8">Peptidase S1 domain-containing protein</fullName>
    </recommendedName>
</protein>
<dbReference type="FunFam" id="2.40.10.10:FF:000036">
    <property type="entry name" value="Trypsin beta"/>
    <property type="match status" value="1"/>
</dbReference>
<feature type="chain" id="PRO_5035236122" description="Peptidase S1 domain-containing protein" evidence="7">
    <location>
        <begin position="17"/>
        <end position="271"/>
    </location>
</feature>
<evidence type="ECO:0000313" key="10">
    <source>
        <dbReference type="Proteomes" id="UP000708208"/>
    </source>
</evidence>
<dbReference type="PROSITE" id="PS00135">
    <property type="entry name" value="TRYPSIN_SER"/>
    <property type="match status" value="1"/>
</dbReference>
<dbReference type="InterPro" id="IPR033116">
    <property type="entry name" value="TRYPSIN_SER"/>
</dbReference>
<dbReference type="PROSITE" id="PS50240">
    <property type="entry name" value="TRYPSIN_DOM"/>
    <property type="match status" value="1"/>
</dbReference>
<feature type="signal peptide" evidence="7">
    <location>
        <begin position="1"/>
        <end position="16"/>
    </location>
</feature>
<evidence type="ECO:0000313" key="9">
    <source>
        <dbReference type="EMBL" id="CAG7831879.1"/>
    </source>
</evidence>
<dbReference type="AlphaFoldDB" id="A0A8J2LF98"/>
<evidence type="ECO:0000256" key="4">
    <source>
        <dbReference type="ARBA" id="ARBA00022825"/>
    </source>
</evidence>
<dbReference type="InterPro" id="IPR050430">
    <property type="entry name" value="Peptidase_S1"/>
</dbReference>
<keyword evidence="3 6" id="KW-0378">Hydrolase</keyword>
<dbReference type="Pfam" id="PF00089">
    <property type="entry name" value="Trypsin"/>
    <property type="match status" value="1"/>
</dbReference>
<gene>
    <name evidence="9" type="ORF">AFUS01_LOCUS41602</name>
</gene>
<dbReference type="InterPro" id="IPR001254">
    <property type="entry name" value="Trypsin_dom"/>
</dbReference>
<dbReference type="InterPro" id="IPR018114">
    <property type="entry name" value="TRYPSIN_HIS"/>
</dbReference>
<reference evidence="9" key="1">
    <citation type="submission" date="2021-06" db="EMBL/GenBank/DDBJ databases">
        <authorList>
            <person name="Hodson N. C."/>
            <person name="Mongue J. A."/>
            <person name="Jaron S. K."/>
        </authorList>
    </citation>
    <scope>NUCLEOTIDE SEQUENCE</scope>
</reference>
<evidence type="ECO:0000256" key="6">
    <source>
        <dbReference type="RuleBase" id="RU363034"/>
    </source>
</evidence>
<name>A0A8J2LF98_9HEXA</name>
<evidence type="ECO:0000256" key="2">
    <source>
        <dbReference type="ARBA" id="ARBA00022670"/>
    </source>
</evidence>
<evidence type="ECO:0000256" key="3">
    <source>
        <dbReference type="ARBA" id="ARBA00022801"/>
    </source>
</evidence>
<dbReference type="EMBL" id="CAJVCH010562462">
    <property type="protein sequence ID" value="CAG7831879.1"/>
    <property type="molecule type" value="Genomic_DNA"/>
</dbReference>
<dbReference type="PROSITE" id="PS00134">
    <property type="entry name" value="TRYPSIN_HIS"/>
    <property type="match status" value="1"/>
</dbReference>
<evidence type="ECO:0000256" key="5">
    <source>
        <dbReference type="ARBA" id="ARBA00023157"/>
    </source>
</evidence>
<accession>A0A8J2LF98</accession>
<evidence type="ECO:0000256" key="1">
    <source>
        <dbReference type="ARBA" id="ARBA00004239"/>
    </source>
</evidence>
<dbReference type="CDD" id="cd00190">
    <property type="entry name" value="Tryp_SPc"/>
    <property type="match status" value="1"/>
</dbReference>
<comment type="subcellular location">
    <subcellularLocation>
        <location evidence="1">Secreted</location>
        <location evidence="1">Extracellular space</location>
    </subcellularLocation>
</comment>
<sequence length="271" mass="29599">MKKLCLLMCLWVTSAADRTFWLVESGQHSNNKESQITPTLIGGFPADPHEFPFHISLQTYKNGQWSHRCGGSIISVDKVLTAAHCVHASKANDFLVIAGDHNLQKEDKTEQVVTVKSITIHPQFSLQKSMDFDYAILHLLSPLSLNENVTAVSLPSSEFEPIGDCVTMGWGMISNDATAPLPDALYKVILPIVPRPICKIMFQDYIVQITDQMVCAGDDGRGSCLGDSGGALVCNEVIAGIVSWSTDPCAQAEYPSVYANVAAVRSWIDEQ</sequence>
<dbReference type="OrthoDB" id="10061449at2759"/>
<dbReference type="GO" id="GO:0006508">
    <property type="term" value="P:proteolysis"/>
    <property type="evidence" value="ECO:0007669"/>
    <property type="project" value="UniProtKB-KW"/>
</dbReference>
<dbReference type="SMART" id="SM00020">
    <property type="entry name" value="Tryp_SPc"/>
    <property type="match status" value="1"/>
</dbReference>
<evidence type="ECO:0000259" key="8">
    <source>
        <dbReference type="PROSITE" id="PS50240"/>
    </source>
</evidence>
<keyword evidence="4 6" id="KW-0720">Serine protease</keyword>
<comment type="caution">
    <text evidence="9">The sequence shown here is derived from an EMBL/GenBank/DDBJ whole genome shotgun (WGS) entry which is preliminary data.</text>
</comment>
<dbReference type="PANTHER" id="PTHR24276:SF98">
    <property type="entry name" value="FI18310P1-RELATED"/>
    <property type="match status" value="1"/>
</dbReference>
<proteinExistence type="predicted"/>
<keyword evidence="10" id="KW-1185">Reference proteome</keyword>
<dbReference type="GO" id="GO:0004252">
    <property type="term" value="F:serine-type endopeptidase activity"/>
    <property type="evidence" value="ECO:0007669"/>
    <property type="project" value="InterPro"/>
</dbReference>
<keyword evidence="2 6" id="KW-0645">Protease</keyword>
<dbReference type="PANTHER" id="PTHR24276">
    <property type="entry name" value="POLYSERASE-RELATED"/>
    <property type="match status" value="1"/>
</dbReference>
<keyword evidence="7" id="KW-0732">Signal</keyword>
<organism evidence="9 10">
    <name type="scientific">Allacma fusca</name>
    <dbReference type="NCBI Taxonomy" id="39272"/>
    <lineage>
        <taxon>Eukaryota</taxon>
        <taxon>Metazoa</taxon>
        <taxon>Ecdysozoa</taxon>
        <taxon>Arthropoda</taxon>
        <taxon>Hexapoda</taxon>
        <taxon>Collembola</taxon>
        <taxon>Symphypleona</taxon>
        <taxon>Sminthuridae</taxon>
        <taxon>Allacma</taxon>
    </lineage>
</organism>
<keyword evidence="5" id="KW-1015">Disulfide bond</keyword>
<evidence type="ECO:0000256" key="7">
    <source>
        <dbReference type="SAM" id="SignalP"/>
    </source>
</evidence>
<feature type="domain" description="Peptidase S1" evidence="8">
    <location>
        <begin position="40"/>
        <end position="271"/>
    </location>
</feature>
<dbReference type="FunFam" id="2.40.10.10:FF:000004">
    <property type="entry name" value="Tryptase gamma 1"/>
    <property type="match status" value="1"/>
</dbReference>
<dbReference type="GO" id="GO:0005576">
    <property type="term" value="C:extracellular region"/>
    <property type="evidence" value="ECO:0007669"/>
    <property type="project" value="UniProtKB-SubCell"/>
</dbReference>
<dbReference type="Proteomes" id="UP000708208">
    <property type="component" value="Unassembled WGS sequence"/>
</dbReference>